<feature type="chain" id="PRO_5012814300" evidence="8">
    <location>
        <begin position="22"/>
        <end position="422"/>
    </location>
</feature>
<dbReference type="GO" id="GO:0030246">
    <property type="term" value="F:carbohydrate binding"/>
    <property type="evidence" value="ECO:0007669"/>
    <property type="project" value="UniProtKB-KW"/>
</dbReference>
<evidence type="ECO:0000256" key="1">
    <source>
        <dbReference type="ARBA" id="ARBA00004606"/>
    </source>
</evidence>
<sequence>MTQNIILMTITLIAAVSFVNTQTSDDLQPHNHPLEKQFPSLTRARRMYALCPPQFQKIGNDCYYISIRKESWLDAHFECKDRNSKLAEPLKFADRRLRKFLKNKDRVREDKWIGGMYNWQQNKWQWGYNGGEMKHNSFADKEAKSDLRYHCTTMDPATEYKWSAKLCTERHYYICQHRMSYVNDKNRQRVYTKWNETYPNQLANEVEVYVSTNANRNRSVYRNVPKRNRINKEKSIQLYNQLPKAENSDNVPDYLPYSAYNNIEQLKQKVQEDTIHPLHASNPRQPPVKPRKRHSRPLQLTGEVNLGFKSRNREKKLQKSVKPVEVVTNAGRHHHHPNDILQDPTTTMEVLTDQPQIIEVTTQPPIVERTTKSEAKRKLQEKAERRERLRQKLKALSPEERQAFLLMKQQRADAKKKGLNYH</sequence>
<dbReference type="EMBL" id="CVRI01000043">
    <property type="protein sequence ID" value="CRK96090.1"/>
    <property type="molecule type" value="Genomic_DNA"/>
</dbReference>
<gene>
    <name evidence="10" type="ORF">CLUMA_CG009526</name>
</gene>
<reference evidence="10 11" key="1">
    <citation type="submission" date="2015-04" db="EMBL/GenBank/DDBJ databases">
        <authorList>
            <person name="Syromyatnikov M.Y."/>
            <person name="Popov V.N."/>
        </authorList>
    </citation>
    <scope>NUCLEOTIDE SEQUENCE [LARGE SCALE GENOMIC DNA]</scope>
</reference>
<organism evidence="10 11">
    <name type="scientific">Clunio marinus</name>
    <dbReference type="NCBI Taxonomy" id="568069"/>
    <lineage>
        <taxon>Eukaryota</taxon>
        <taxon>Metazoa</taxon>
        <taxon>Ecdysozoa</taxon>
        <taxon>Arthropoda</taxon>
        <taxon>Hexapoda</taxon>
        <taxon>Insecta</taxon>
        <taxon>Pterygota</taxon>
        <taxon>Neoptera</taxon>
        <taxon>Endopterygota</taxon>
        <taxon>Diptera</taxon>
        <taxon>Nematocera</taxon>
        <taxon>Chironomoidea</taxon>
        <taxon>Chironomidae</taxon>
        <taxon>Clunio</taxon>
    </lineage>
</organism>
<keyword evidence="11" id="KW-1185">Reference proteome</keyword>
<dbReference type="Pfam" id="PF00059">
    <property type="entry name" value="Lectin_C"/>
    <property type="match status" value="1"/>
</dbReference>
<accession>A0A1J1I8P7</accession>
<dbReference type="SUPFAM" id="SSF56436">
    <property type="entry name" value="C-type lectin-like"/>
    <property type="match status" value="1"/>
</dbReference>
<dbReference type="PANTHER" id="PTHR22800">
    <property type="entry name" value="C-TYPE LECTIN PROTEINS"/>
    <property type="match status" value="1"/>
</dbReference>
<keyword evidence="6" id="KW-0472">Membrane</keyword>
<keyword evidence="3" id="KW-0430">Lectin</keyword>
<dbReference type="AlphaFoldDB" id="A0A1J1I8P7"/>
<dbReference type="InterPro" id="IPR016186">
    <property type="entry name" value="C-type_lectin-like/link_sf"/>
</dbReference>
<keyword evidence="4" id="KW-0735">Signal-anchor</keyword>
<evidence type="ECO:0000256" key="4">
    <source>
        <dbReference type="ARBA" id="ARBA00022968"/>
    </source>
</evidence>
<dbReference type="GO" id="GO:0016020">
    <property type="term" value="C:membrane"/>
    <property type="evidence" value="ECO:0007669"/>
    <property type="project" value="UniProtKB-SubCell"/>
</dbReference>
<name>A0A1J1I8P7_9DIPT</name>
<evidence type="ECO:0000256" key="8">
    <source>
        <dbReference type="SAM" id="SignalP"/>
    </source>
</evidence>
<feature type="signal peptide" evidence="8">
    <location>
        <begin position="1"/>
        <end position="21"/>
    </location>
</feature>
<dbReference type="OrthoDB" id="6133475at2759"/>
<evidence type="ECO:0000256" key="3">
    <source>
        <dbReference type="ARBA" id="ARBA00022734"/>
    </source>
</evidence>
<dbReference type="InterPro" id="IPR001304">
    <property type="entry name" value="C-type_lectin-like"/>
</dbReference>
<dbReference type="STRING" id="568069.A0A1J1I8P7"/>
<dbReference type="SMART" id="SM00034">
    <property type="entry name" value="CLECT"/>
    <property type="match status" value="1"/>
</dbReference>
<evidence type="ECO:0000259" key="9">
    <source>
        <dbReference type="PROSITE" id="PS50041"/>
    </source>
</evidence>
<evidence type="ECO:0000256" key="2">
    <source>
        <dbReference type="ARBA" id="ARBA00022692"/>
    </source>
</evidence>
<evidence type="ECO:0000256" key="5">
    <source>
        <dbReference type="ARBA" id="ARBA00022989"/>
    </source>
</evidence>
<dbReference type="CDD" id="cd00037">
    <property type="entry name" value="CLECT"/>
    <property type="match status" value="1"/>
</dbReference>
<dbReference type="Gene3D" id="3.10.100.10">
    <property type="entry name" value="Mannose-Binding Protein A, subunit A"/>
    <property type="match status" value="1"/>
</dbReference>
<keyword evidence="8" id="KW-0732">Signal</keyword>
<protein>
    <submittedName>
        <fullName evidence="10">CLUMA_CG009526, isoform A</fullName>
    </submittedName>
</protein>
<dbReference type="PROSITE" id="PS50041">
    <property type="entry name" value="C_TYPE_LECTIN_2"/>
    <property type="match status" value="1"/>
</dbReference>
<feature type="region of interest" description="Disordered" evidence="7">
    <location>
        <begin position="277"/>
        <end position="297"/>
    </location>
</feature>
<dbReference type="PANTHER" id="PTHR22800:SF252">
    <property type="entry name" value="NATURAL KILLER CELLS ANTIGEN CD94"/>
    <property type="match status" value="1"/>
</dbReference>
<evidence type="ECO:0000256" key="6">
    <source>
        <dbReference type="ARBA" id="ARBA00023136"/>
    </source>
</evidence>
<evidence type="ECO:0000256" key="7">
    <source>
        <dbReference type="SAM" id="MobiDB-lite"/>
    </source>
</evidence>
<dbReference type="InterPro" id="IPR050919">
    <property type="entry name" value="NKG2/CD94_NK_receptors"/>
</dbReference>
<proteinExistence type="predicted"/>
<evidence type="ECO:0000313" key="10">
    <source>
        <dbReference type="EMBL" id="CRK96090.1"/>
    </source>
</evidence>
<keyword evidence="5" id="KW-1133">Transmembrane helix</keyword>
<dbReference type="GO" id="GO:0002223">
    <property type="term" value="P:stimulatory C-type lectin receptor signaling pathway"/>
    <property type="evidence" value="ECO:0007669"/>
    <property type="project" value="TreeGrafter"/>
</dbReference>
<evidence type="ECO:0000313" key="11">
    <source>
        <dbReference type="Proteomes" id="UP000183832"/>
    </source>
</evidence>
<feature type="domain" description="C-type lectin" evidence="9">
    <location>
        <begin position="58"/>
        <end position="176"/>
    </location>
</feature>
<keyword evidence="2" id="KW-0812">Transmembrane</keyword>
<dbReference type="Proteomes" id="UP000183832">
    <property type="component" value="Unassembled WGS sequence"/>
</dbReference>
<dbReference type="InterPro" id="IPR016187">
    <property type="entry name" value="CTDL_fold"/>
</dbReference>
<comment type="subcellular location">
    <subcellularLocation>
        <location evidence="1">Membrane</location>
        <topology evidence="1">Single-pass type II membrane protein</topology>
    </subcellularLocation>
</comment>